<feature type="transmembrane region" description="Helical" evidence="2">
    <location>
        <begin position="129"/>
        <end position="146"/>
    </location>
</feature>
<feature type="transmembrane region" description="Helical" evidence="2">
    <location>
        <begin position="232"/>
        <end position="253"/>
    </location>
</feature>
<feature type="transmembrane region" description="Helical" evidence="2">
    <location>
        <begin position="260"/>
        <end position="280"/>
    </location>
</feature>
<accession>A0A1Q8TFP1</accession>
<dbReference type="InterPro" id="IPR000620">
    <property type="entry name" value="EamA_dom"/>
</dbReference>
<feature type="transmembrane region" description="Helical" evidence="2">
    <location>
        <begin position="183"/>
        <end position="206"/>
    </location>
</feature>
<protein>
    <recommendedName>
        <fullName evidence="3">EamA domain-containing protein</fullName>
    </recommendedName>
</protein>
<feature type="transmembrane region" description="Helical" evidence="2">
    <location>
        <begin position="41"/>
        <end position="60"/>
    </location>
</feature>
<feature type="transmembrane region" description="Helical" evidence="2">
    <location>
        <begin position="152"/>
        <end position="171"/>
    </location>
</feature>
<feature type="transmembrane region" description="Helical" evidence="2">
    <location>
        <begin position="100"/>
        <end position="122"/>
    </location>
</feature>
<keyword evidence="2" id="KW-0472">Membrane</keyword>
<dbReference type="RefSeq" id="WP_075368143.1">
    <property type="nucleotide sequence ID" value="NZ_MSDQ01000006.1"/>
</dbReference>
<feature type="transmembrane region" description="Helical" evidence="2">
    <location>
        <begin position="12"/>
        <end position="35"/>
    </location>
</feature>
<reference evidence="4 5" key="1">
    <citation type="submission" date="2016-12" db="EMBL/GenBank/DDBJ databases">
        <title>Draft genome sequences of strains Salinicola socius SMB35, Salinicola sp. MH3R3-1 and Chromohalobacter sp. SMB17 from the Verkhnekamsk potash mining region of Russia.</title>
        <authorList>
            <person name="Mavrodi D.V."/>
            <person name="Olsson B.E."/>
            <person name="Korsakova E.S."/>
            <person name="Pyankova A."/>
            <person name="Mavrodi O.V."/>
            <person name="Plotnikova E.G."/>
        </authorList>
    </citation>
    <scope>NUCLEOTIDE SEQUENCE [LARGE SCALE GENOMIC DNA]</scope>
    <source>
        <strain evidence="4 5">SMB17</strain>
    </source>
</reference>
<feature type="transmembrane region" description="Helical" evidence="2">
    <location>
        <begin position="72"/>
        <end position="94"/>
    </location>
</feature>
<sequence>MTTIVGARASIWQGIACIVASVFCLSMSDALVKYISDEVGVWQLYVLRALLASPLLGVLLGRRGVMRLGRALLRRWVLVRTGLLMAMWLTFYASLPTLTLSMAAVALYTSPLFIALFAAWLAGERLSTGGWWGIALGFAGVVLILRPGTMQFTPTVALPLLAAVCYALACVVTRIHCRTEAPLVLSGALNLGFLCLGAVGCLWMTLHGQPPAGGTTPAFLTAPWRSLPAETWWLLVGLAVLFVLASSTVAKAYQMAPSALIGVFDYAYLVFAAGWSWWLFEAPPDTLTLLGMACVGCAGAIVWRCAPSRSCSSGVPANRETAPCPPTCGRGSG</sequence>
<feature type="region of interest" description="Disordered" evidence="1">
    <location>
        <begin position="311"/>
        <end position="333"/>
    </location>
</feature>
<dbReference type="Proteomes" id="UP000186806">
    <property type="component" value="Unassembled WGS sequence"/>
</dbReference>
<keyword evidence="5" id="KW-1185">Reference proteome</keyword>
<dbReference type="AlphaFoldDB" id="A0A1Q8TFP1"/>
<evidence type="ECO:0000256" key="2">
    <source>
        <dbReference type="SAM" id="Phobius"/>
    </source>
</evidence>
<dbReference type="EMBL" id="MSDQ01000006">
    <property type="protein sequence ID" value="OLO12500.1"/>
    <property type="molecule type" value="Genomic_DNA"/>
</dbReference>
<feature type="domain" description="EamA" evidence="3">
    <location>
        <begin position="13"/>
        <end position="145"/>
    </location>
</feature>
<name>A0A1Q8TFP1_9GAMM</name>
<dbReference type="PANTHER" id="PTHR22911">
    <property type="entry name" value="ACYL-MALONYL CONDENSING ENZYME-RELATED"/>
    <property type="match status" value="1"/>
</dbReference>
<evidence type="ECO:0000313" key="4">
    <source>
        <dbReference type="EMBL" id="OLO12500.1"/>
    </source>
</evidence>
<evidence type="ECO:0000313" key="5">
    <source>
        <dbReference type="Proteomes" id="UP000186806"/>
    </source>
</evidence>
<evidence type="ECO:0000259" key="3">
    <source>
        <dbReference type="Pfam" id="PF00892"/>
    </source>
</evidence>
<dbReference type="Pfam" id="PF00892">
    <property type="entry name" value="EamA"/>
    <property type="match status" value="1"/>
</dbReference>
<keyword evidence="2" id="KW-0812">Transmembrane</keyword>
<feature type="transmembrane region" description="Helical" evidence="2">
    <location>
        <begin position="286"/>
        <end position="303"/>
    </location>
</feature>
<dbReference type="SUPFAM" id="SSF103481">
    <property type="entry name" value="Multidrug resistance efflux transporter EmrE"/>
    <property type="match status" value="2"/>
</dbReference>
<evidence type="ECO:0000256" key="1">
    <source>
        <dbReference type="SAM" id="MobiDB-lite"/>
    </source>
</evidence>
<dbReference type="GO" id="GO:0016020">
    <property type="term" value="C:membrane"/>
    <property type="evidence" value="ECO:0007669"/>
    <property type="project" value="InterPro"/>
</dbReference>
<keyword evidence="2" id="KW-1133">Transmembrane helix</keyword>
<organism evidence="4 5">
    <name type="scientific">Chromohalobacter japonicus</name>
    <dbReference type="NCBI Taxonomy" id="223900"/>
    <lineage>
        <taxon>Bacteria</taxon>
        <taxon>Pseudomonadati</taxon>
        <taxon>Pseudomonadota</taxon>
        <taxon>Gammaproteobacteria</taxon>
        <taxon>Oceanospirillales</taxon>
        <taxon>Halomonadaceae</taxon>
        <taxon>Chromohalobacter</taxon>
    </lineage>
</organism>
<dbReference type="STRING" id="223900.GCA_000821045_01826"/>
<dbReference type="InterPro" id="IPR037185">
    <property type="entry name" value="EmrE-like"/>
</dbReference>
<dbReference type="PANTHER" id="PTHR22911:SF103">
    <property type="entry name" value="BLR2811 PROTEIN"/>
    <property type="match status" value="1"/>
</dbReference>
<comment type="caution">
    <text evidence="4">The sequence shown here is derived from an EMBL/GenBank/DDBJ whole genome shotgun (WGS) entry which is preliminary data.</text>
</comment>
<gene>
    <name evidence="4" type="ORF">BTW10_03260</name>
</gene>
<proteinExistence type="predicted"/>